<dbReference type="PANTHER" id="PTHR30146">
    <property type="entry name" value="LACI-RELATED TRANSCRIPTIONAL REPRESSOR"/>
    <property type="match status" value="1"/>
</dbReference>
<protein>
    <submittedName>
        <fullName evidence="6">GntR family transcriptional regulator</fullName>
    </submittedName>
</protein>
<evidence type="ECO:0000259" key="5">
    <source>
        <dbReference type="PROSITE" id="PS50949"/>
    </source>
</evidence>
<organism evidence="6">
    <name type="scientific">Dictyoglomus thermophilum</name>
    <dbReference type="NCBI Taxonomy" id="14"/>
    <lineage>
        <taxon>Bacteria</taxon>
        <taxon>Pseudomonadati</taxon>
        <taxon>Dictyoglomota</taxon>
        <taxon>Dictyoglomia</taxon>
        <taxon>Dictyoglomales</taxon>
        <taxon>Dictyoglomaceae</taxon>
        <taxon>Dictyoglomus</taxon>
    </lineage>
</organism>
<evidence type="ECO:0000313" key="6">
    <source>
        <dbReference type="EMBL" id="HGK24260.1"/>
    </source>
</evidence>
<dbReference type="PANTHER" id="PTHR30146:SF148">
    <property type="entry name" value="HTH-TYPE TRANSCRIPTIONAL REPRESSOR PURR-RELATED"/>
    <property type="match status" value="1"/>
</dbReference>
<feature type="domain" description="HTH gntR-type" evidence="5">
    <location>
        <begin position="5"/>
        <end position="73"/>
    </location>
</feature>
<dbReference type="EMBL" id="DTDV01000019">
    <property type="protein sequence ID" value="HGK24260.1"/>
    <property type="molecule type" value="Genomic_DNA"/>
</dbReference>
<sequence length="343" mass="39604">MGISPLVKEKIKEELLKIIESSRKDDYVKISSERELAQIFAVSRTTIRSVIKELIEEGMLVQIQGKGTYITPKTEKFVYILNSPDLKSDDPFYSKFFVELTNKLTKKGFNLNFISMDRIARKKDKEVPVLIIGVINDGTIEKLKNNFRYLISIEQYFNHDEIIQISVDDYRIGWSAAEALIKRNHDYIIHLCGPERYTAPRLRKLGFWDRVKIEPKVKYEIIEGKMNYKSGYELGEKVLEIFNKEKRSKIGIFAANDWMAIGLMQRLKEAGVIAGRDLSVIGCDDVPLSTEVVPNLTTFKWDIEKIVEEILGVLSDIINKRKSVFDKRVLVPAEFVIRQTLMD</sequence>
<evidence type="ECO:0000256" key="1">
    <source>
        <dbReference type="ARBA" id="ARBA00022491"/>
    </source>
</evidence>
<dbReference type="InterPro" id="IPR000524">
    <property type="entry name" value="Tscrpt_reg_HTH_GntR"/>
</dbReference>
<evidence type="ECO:0000256" key="3">
    <source>
        <dbReference type="ARBA" id="ARBA00023125"/>
    </source>
</evidence>
<dbReference type="SMART" id="SM00345">
    <property type="entry name" value="HTH_GNTR"/>
    <property type="match status" value="1"/>
</dbReference>
<dbReference type="SUPFAM" id="SSF46785">
    <property type="entry name" value="Winged helix' DNA-binding domain"/>
    <property type="match status" value="1"/>
</dbReference>
<dbReference type="Gene3D" id="3.40.50.2300">
    <property type="match status" value="2"/>
</dbReference>
<comment type="caution">
    <text evidence="6">The sequence shown here is derived from an EMBL/GenBank/DDBJ whole genome shotgun (WGS) entry which is preliminary data.</text>
</comment>
<dbReference type="PRINTS" id="PR00035">
    <property type="entry name" value="HTHGNTR"/>
</dbReference>
<dbReference type="AlphaFoldDB" id="A0A7V4DXX4"/>
<dbReference type="InterPro" id="IPR046335">
    <property type="entry name" value="LacI/GalR-like_sensor"/>
</dbReference>
<keyword evidence="2" id="KW-0805">Transcription regulation</keyword>
<keyword evidence="3" id="KW-0238">DNA-binding</keyword>
<dbReference type="GO" id="GO:0000976">
    <property type="term" value="F:transcription cis-regulatory region binding"/>
    <property type="evidence" value="ECO:0007669"/>
    <property type="project" value="TreeGrafter"/>
</dbReference>
<dbReference type="CDD" id="cd07377">
    <property type="entry name" value="WHTH_GntR"/>
    <property type="match status" value="1"/>
</dbReference>
<dbReference type="Pfam" id="PF00392">
    <property type="entry name" value="GntR"/>
    <property type="match status" value="1"/>
</dbReference>
<dbReference type="RefSeq" id="WP_149122852.1">
    <property type="nucleotide sequence ID" value="NZ_VTFL01000003.1"/>
</dbReference>
<evidence type="ECO:0000256" key="4">
    <source>
        <dbReference type="ARBA" id="ARBA00023163"/>
    </source>
</evidence>
<dbReference type="InterPro" id="IPR036388">
    <property type="entry name" value="WH-like_DNA-bd_sf"/>
</dbReference>
<dbReference type="InterPro" id="IPR036390">
    <property type="entry name" value="WH_DNA-bd_sf"/>
</dbReference>
<keyword evidence="4" id="KW-0804">Transcription</keyword>
<dbReference type="GO" id="GO:0003700">
    <property type="term" value="F:DNA-binding transcription factor activity"/>
    <property type="evidence" value="ECO:0007669"/>
    <property type="project" value="InterPro"/>
</dbReference>
<name>A0A7V4DXX4_DICTH</name>
<evidence type="ECO:0000256" key="2">
    <source>
        <dbReference type="ARBA" id="ARBA00023015"/>
    </source>
</evidence>
<dbReference type="Gene3D" id="1.10.10.10">
    <property type="entry name" value="Winged helix-like DNA-binding domain superfamily/Winged helix DNA-binding domain"/>
    <property type="match status" value="1"/>
</dbReference>
<reference evidence="6" key="1">
    <citation type="journal article" date="2020" name="mSystems">
        <title>Genome- and Community-Level Interaction Insights into Carbon Utilization and Element Cycling Functions of Hydrothermarchaeota in Hydrothermal Sediment.</title>
        <authorList>
            <person name="Zhou Z."/>
            <person name="Liu Y."/>
            <person name="Xu W."/>
            <person name="Pan J."/>
            <person name="Luo Z.H."/>
            <person name="Li M."/>
        </authorList>
    </citation>
    <scope>NUCLEOTIDE SEQUENCE [LARGE SCALE GENOMIC DNA]</scope>
    <source>
        <strain evidence="6">SpSt-70</strain>
    </source>
</reference>
<dbReference type="PROSITE" id="PS50949">
    <property type="entry name" value="HTH_GNTR"/>
    <property type="match status" value="1"/>
</dbReference>
<proteinExistence type="predicted"/>
<dbReference type="SUPFAM" id="SSF53822">
    <property type="entry name" value="Periplasmic binding protein-like I"/>
    <property type="match status" value="1"/>
</dbReference>
<accession>A0A7V4DXX4</accession>
<dbReference type="Pfam" id="PF13377">
    <property type="entry name" value="Peripla_BP_3"/>
    <property type="match status" value="1"/>
</dbReference>
<gene>
    <name evidence="6" type="ORF">ENU78_07530</name>
</gene>
<keyword evidence="1" id="KW-0678">Repressor</keyword>
<dbReference type="InterPro" id="IPR028082">
    <property type="entry name" value="Peripla_BP_I"/>
</dbReference>